<dbReference type="EMBL" id="JAQBIE010000046">
    <property type="protein sequence ID" value="MDB6179629.1"/>
    <property type="molecule type" value="Genomic_DNA"/>
</dbReference>
<reference evidence="2" key="1">
    <citation type="submission" date="2022-12" db="EMBL/GenBank/DDBJ databases">
        <title>Paracoccus onchidii sp. nov., isolated from a marine invertebrate from the South China Sea.</title>
        <authorList>
            <person name="Xu S."/>
            <person name="Liu Z."/>
            <person name="Xu Y."/>
        </authorList>
    </citation>
    <scope>NUCLEOTIDE SEQUENCE</scope>
    <source>
        <strain evidence="2">Z330</strain>
    </source>
</reference>
<dbReference type="RefSeq" id="WP_271890723.1">
    <property type="nucleotide sequence ID" value="NZ_JAQBIE010000046.1"/>
</dbReference>
<organism evidence="2 3">
    <name type="scientific">Paracoccus onchidii</name>
    <dbReference type="NCBI Taxonomy" id="3017813"/>
    <lineage>
        <taxon>Bacteria</taxon>
        <taxon>Pseudomonadati</taxon>
        <taxon>Pseudomonadota</taxon>
        <taxon>Alphaproteobacteria</taxon>
        <taxon>Rhodobacterales</taxon>
        <taxon>Paracoccaceae</taxon>
        <taxon>Paracoccus</taxon>
    </lineage>
</organism>
<evidence type="ECO:0000256" key="1">
    <source>
        <dbReference type="SAM" id="MobiDB-lite"/>
    </source>
</evidence>
<evidence type="ECO:0000313" key="2">
    <source>
        <dbReference type="EMBL" id="MDB6179629.1"/>
    </source>
</evidence>
<dbReference type="Proteomes" id="UP001165641">
    <property type="component" value="Unassembled WGS sequence"/>
</dbReference>
<proteinExistence type="predicted"/>
<feature type="region of interest" description="Disordered" evidence="1">
    <location>
        <begin position="367"/>
        <end position="403"/>
    </location>
</feature>
<sequence>MESALAFLLDDWLADFPFATMNDKAAAVMAALSLLVAKTELMREKGPPMFDITAPSAGTGKSLLVEVLIYAVTGQAAPSVSWPESSDEQEKRITAAVIEGLPALFLDNLKSGSFIGNKDTHLAKLITDAVWSGRRLGVSQMFSGPAGLLVIATGNNVAPDGDMARRTIEIRLEAPEGQNLATRRFQHPNLMKWTLANRARILGAFVTLLKARDAKAAKSIGGFPVWSAAVAQPVLSAMGIAPASFFAPWIEAAEEDAKGFQLRGTAPLIEAIAVLPDPAGGNVVPLDGVWMTAAEILSGLHKAGRQTRLSDAIVRDSIDAKALAHHLKRCAGSVYTTEAGSFRVHAARMYLGARTDRKERPVFRISRSAAQPANAPSASESIKTGAVLPAFPPGHSLHKPPKE</sequence>
<feature type="compositionally biased region" description="Low complexity" evidence="1">
    <location>
        <begin position="367"/>
        <end position="381"/>
    </location>
</feature>
<name>A0ABT4ZK93_9RHOB</name>
<protein>
    <submittedName>
        <fullName evidence="2">Uncharacterized protein</fullName>
    </submittedName>
</protein>
<evidence type="ECO:0000313" key="3">
    <source>
        <dbReference type="Proteomes" id="UP001165641"/>
    </source>
</evidence>
<comment type="caution">
    <text evidence="2">The sequence shown here is derived from an EMBL/GenBank/DDBJ whole genome shotgun (WGS) entry which is preliminary data.</text>
</comment>
<accession>A0ABT4ZK93</accession>
<gene>
    <name evidence="2" type="ORF">PAF17_19380</name>
</gene>
<keyword evidence="3" id="KW-1185">Reference proteome</keyword>